<dbReference type="GeneID" id="28854041"/>
<keyword evidence="2" id="KW-0812">Transmembrane</keyword>
<name>A0A179F318_METCM</name>
<dbReference type="AlphaFoldDB" id="A0A179F318"/>
<feature type="compositionally biased region" description="Basic and acidic residues" evidence="1">
    <location>
        <begin position="10"/>
        <end position="20"/>
    </location>
</feature>
<keyword evidence="2" id="KW-1133">Transmembrane helix</keyword>
<organism evidence="3 4">
    <name type="scientific">Pochonia chlamydosporia 170</name>
    <dbReference type="NCBI Taxonomy" id="1380566"/>
    <lineage>
        <taxon>Eukaryota</taxon>
        <taxon>Fungi</taxon>
        <taxon>Dikarya</taxon>
        <taxon>Ascomycota</taxon>
        <taxon>Pezizomycotina</taxon>
        <taxon>Sordariomycetes</taxon>
        <taxon>Hypocreomycetidae</taxon>
        <taxon>Hypocreales</taxon>
        <taxon>Clavicipitaceae</taxon>
        <taxon>Pochonia</taxon>
    </lineage>
</organism>
<feature type="transmembrane region" description="Helical" evidence="2">
    <location>
        <begin position="101"/>
        <end position="120"/>
    </location>
</feature>
<comment type="caution">
    <text evidence="3">The sequence shown here is derived from an EMBL/GenBank/DDBJ whole genome shotgun (WGS) entry which is preliminary data.</text>
</comment>
<feature type="transmembrane region" description="Helical" evidence="2">
    <location>
        <begin position="126"/>
        <end position="144"/>
    </location>
</feature>
<evidence type="ECO:0000313" key="3">
    <source>
        <dbReference type="EMBL" id="OAQ59740.1"/>
    </source>
</evidence>
<evidence type="ECO:0000256" key="1">
    <source>
        <dbReference type="SAM" id="MobiDB-lite"/>
    </source>
</evidence>
<keyword evidence="2" id="KW-0472">Membrane</keyword>
<gene>
    <name evidence="3" type="ORF">VFPPC_12044</name>
</gene>
<dbReference type="KEGG" id="pchm:VFPPC_12044"/>
<dbReference type="RefSeq" id="XP_018137733.1">
    <property type="nucleotide sequence ID" value="XM_018290047.1"/>
</dbReference>
<evidence type="ECO:0000256" key="2">
    <source>
        <dbReference type="SAM" id="Phobius"/>
    </source>
</evidence>
<accession>A0A179F318</accession>
<evidence type="ECO:0000313" key="4">
    <source>
        <dbReference type="Proteomes" id="UP000078397"/>
    </source>
</evidence>
<feature type="region of interest" description="Disordered" evidence="1">
    <location>
        <begin position="1"/>
        <end position="20"/>
    </location>
</feature>
<protein>
    <submittedName>
        <fullName evidence="3">Uncharacterized protein</fullName>
    </submittedName>
</protein>
<sequence length="150" mass="16779">MVSNSTSAHTRCDSGSKKMQESSQTAVNVLLEIPEESSSQSSAISVLLLWFATMYRACRSVKVPVQQHNVVSGLTTLYERTLQMTRNTKLLHGLPTDSGKILILVCAVWVCCFSFVSFAIRLFWYLLGSAVQSVFFGCIAYFIITKYMQE</sequence>
<reference evidence="3 4" key="1">
    <citation type="journal article" date="2016" name="PLoS Pathog.">
        <title>Biosynthesis of antibiotic leucinostatins in bio-control fungus Purpureocillium lilacinum and their inhibition on phytophthora revealed by genome mining.</title>
        <authorList>
            <person name="Wang G."/>
            <person name="Liu Z."/>
            <person name="Lin R."/>
            <person name="Li E."/>
            <person name="Mao Z."/>
            <person name="Ling J."/>
            <person name="Yang Y."/>
            <person name="Yin W.B."/>
            <person name="Xie B."/>
        </authorList>
    </citation>
    <scope>NUCLEOTIDE SEQUENCE [LARGE SCALE GENOMIC DNA]</scope>
    <source>
        <strain evidence="3">170</strain>
    </source>
</reference>
<dbReference type="EMBL" id="LSBJ02000002">
    <property type="protein sequence ID" value="OAQ59740.1"/>
    <property type="molecule type" value="Genomic_DNA"/>
</dbReference>
<proteinExistence type="predicted"/>
<dbReference type="Proteomes" id="UP000078397">
    <property type="component" value="Unassembled WGS sequence"/>
</dbReference>
<keyword evidence="4" id="KW-1185">Reference proteome</keyword>